<evidence type="ECO:0000256" key="9">
    <source>
        <dbReference type="PROSITE-ProRule" id="PRU00555"/>
    </source>
</evidence>
<dbReference type="PROSITE" id="PS51210">
    <property type="entry name" value="PLA2C"/>
    <property type="match status" value="1"/>
</dbReference>
<dbReference type="OrthoDB" id="4084751at2759"/>
<dbReference type="STRING" id="321146.A0A139HJK9"/>
<dbReference type="FunFam" id="3.40.1090.10:FF:000010">
    <property type="entry name" value="Lysophospholipase"/>
    <property type="match status" value="1"/>
</dbReference>
<evidence type="ECO:0000256" key="7">
    <source>
        <dbReference type="ARBA" id="ARBA00023180"/>
    </source>
</evidence>
<gene>
    <name evidence="14" type="ORF">AC578_10653</name>
</gene>
<keyword evidence="15" id="KW-1185">Reference proteome</keyword>
<evidence type="ECO:0000256" key="6">
    <source>
        <dbReference type="ARBA" id="ARBA00023098"/>
    </source>
</evidence>
<dbReference type="SUPFAM" id="SSF52151">
    <property type="entry name" value="FabD/lysophospholipase-like"/>
    <property type="match status" value="1"/>
</dbReference>
<protein>
    <recommendedName>
        <fullName evidence="2 10">Lysophospholipase</fullName>
        <ecNumber evidence="2 10">3.1.1.5</ecNumber>
    </recommendedName>
</protein>
<dbReference type="InterPro" id="IPR002642">
    <property type="entry name" value="LysoPLipase_cat_dom"/>
</dbReference>
<dbReference type="GO" id="GO:0004623">
    <property type="term" value="F:phospholipase A2 activity"/>
    <property type="evidence" value="ECO:0007669"/>
    <property type="project" value="TreeGrafter"/>
</dbReference>
<keyword evidence="12" id="KW-1133">Transmembrane helix</keyword>
<dbReference type="EMBL" id="LFZN01000040">
    <property type="protein sequence ID" value="KXT02593.1"/>
    <property type="molecule type" value="Genomic_DNA"/>
</dbReference>
<dbReference type="GO" id="GO:0005783">
    <property type="term" value="C:endoplasmic reticulum"/>
    <property type="evidence" value="ECO:0007669"/>
    <property type="project" value="TreeGrafter"/>
</dbReference>
<evidence type="ECO:0000256" key="5">
    <source>
        <dbReference type="ARBA" id="ARBA00022963"/>
    </source>
</evidence>
<keyword evidence="7" id="KW-0325">Glycoprotein</keyword>
<dbReference type="AlphaFoldDB" id="A0A139HJK9"/>
<feature type="compositionally biased region" description="Low complexity" evidence="11">
    <location>
        <begin position="1"/>
        <end position="16"/>
    </location>
</feature>
<evidence type="ECO:0000256" key="11">
    <source>
        <dbReference type="SAM" id="MobiDB-lite"/>
    </source>
</evidence>
<name>A0A139HJK9_9PEZI</name>
<accession>A0A139HJK9</accession>
<evidence type="ECO:0000256" key="4">
    <source>
        <dbReference type="ARBA" id="ARBA00022801"/>
    </source>
</evidence>
<dbReference type="Proteomes" id="UP000070133">
    <property type="component" value="Unassembled WGS sequence"/>
</dbReference>
<feature type="transmembrane region" description="Helical" evidence="12">
    <location>
        <begin position="142"/>
        <end position="167"/>
    </location>
</feature>
<dbReference type="Pfam" id="PF01735">
    <property type="entry name" value="PLA2_B"/>
    <property type="match status" value="1"/>
</dbReference>
<feature type="compositionally biased region" description="Basic and acidic residues" evidence="11">
    <location>
        <begin position="17"/>
        <end position="30"/>
    </location>
</feature>
<dbReference type="PANTHER" id="PTHR10728:SF33">
    <property type="entry name" value="LYSOPHOSPHOLIPASE 1-RELATED"/>
    <property type="match status" value="1"/>
</dbReference>
<evidence type="ECO:0000313" key="14">
    <source>
        <dbReference type="EMBL" id="KXT02593.1"/>
    </source>
</evidence>
<keyword evidence="5 9" id="KW-0442">Lipid degradation</keyword>
<keyword evidence="6 9" id="KW-0443">Lipid metabolism</keyword>
<feature type="transmembrane region" description="Helical" evidence="12">
    <location>
        <begin position="224"/>
        <end position="244"/>
    </location>
</feature>
<dbReference type="GO" id="GO:0004622">
    <property type="term" value="F:phosphatidylcholine lysophospholipase activity"/>
    <property type="evidence" value="ECO:0007669"/>
    <property type="project" value="UniProtKB-EC"/>
</dbReference>
<dbReference type="PANTHER" id="PTHR10728">
    <property type="entry name" value="CYTOSOLIC PHOSPHOLIPASE A2"/>
    <property type="match status" value="1"/>
</dbReference>
<dbReference type="GO" id="GO:0046475">
    <property type="term" value="P:glycerophospholipid catabolic process"/>
    <property type="evidence" value="ECO:0007669"/>
    <property type="project" value="TreeGrafter"/>
</dbReference>
<keyword evidence="4 9" id="KW-0378">Hydrolase</keyword>
<feature type="transmembrane region" description="Helical" evidence="12">
    <location>
        <begin position="108"/>
        <end position="130"/>
    </location>
</feature>
<feature type="domain" description="PLA2c" evidence="13">
    <location>
        <begin position="404"/>
        <end position="966"/>
    </location>
</feature>
<comment type="catalytic activity">
    <reaction evidence="8 10">
        <text>a 1-acyl-sn-glycero-3-phosphocholine + H2O = sn-glycerol 3-phosphocholine + a fatty acid + H(+)</text>
        <dbReference type="Rhea" id="RHEA:15177"/>
        <dbReference type="ChEBI" id="CHEBI:15377"/>
        <dbReference type="ChEBI" id="CHEBI:15378"/>
        <dbReference type="ChEBI" id="CHEBI:16870"/>
        <dbReference type="ChEBI" id="CHEBI:28868"/>
        <dbReference type="ChEBI" id="CHEBI:58168"/>
        <dbReference type="EC" id="3.1.1.5"/>
    </reaction>
</comment>
<keyword evidence="12" id="KW-0472">Membrane</keyword>
<dbReference type="InterPro" id="IPR016035">
    <property type="entry name" value="Acyl_Trfase/lysoPLipase"/>
</dbReference>
<feature type="region of interest" description="Disordered" evidence="11">
    <location>
        <begin position="1"/>
        <end position="32"/>
    </location>
</feature>
<evidence type="ECO:0000256" key="12">
    <source>
        <dbReference type="SAM" id="Phobius"/>
    </source>
</evidence>
<dbReference type="SMART" id="SM00022">
    <property type="entry name" value="PLAc"/>
    <property type="match status" value="1"/>
</dbReference>
<dbReference type="EC" id="3.1.1.5" evidence="2 10"/>
<keyword evidence="3" id="KW-0732">Signal</keyword>
<comment type="caution">
    <text evidence="14">The sequence shown here is derived from an EMBL/GenBank/DDBJ whole genome shotgun (WGS) entry which is preliminary data.</text>
</comment>
<evidence type="ECO:0000256" key="2">
    <source>
        <dbReference type="ARBA" id="ARBA00013274"/>
    </source>
</evidence>
<organism evidence="14 15">
    <name type="scientific">Pseudocercospora eumusae</name>
    <dbReference type="NCBI Taxonomy" id="321146"/>
    <lineage>
        <taxon>Eukaryota</taxon>
        <taxon>Fungi</taxon>
        <taxon>Dikarya</taxon>
        <taxon>Ascomycota</taxon>
        <taxon>Pezizomycotina</taxon>
        <taxon>Dothideomycetes</taxon>
        <taxon>Dothideomycetidae</taxon>
        <taxon>Mycosphaerellales</taxon>
        <taxon>Mycosphaerellaceae</taxon>
        <taxon>Pseudocercospora</taxon>
    </lineage>
</organism>
<proteinExistence type="inferred from homology"/>
<dbReference type="GO" id="GO:0005829">
    <property type="term" value="C:cytosol"/>
    <property type="evidence" value="ECO:0007669"/>
    <property type="project" value="TreeGrafter"/>
</dbReference>
<evidence type="ECO:0000256" key="10">
    <source>
        <dbReference type="RuleBase" id="RU362103"/>
    </source>
</evidence>
<feature type="transmembrane region" description="Helical" evidence="12">
    <location>
        <begin position="193"/>
        <end position="212"/>
    </location>
</feature>
<keyword evidence="12" id="KW-0812">Transmembrane</keyword>
<evidence type="ECO:0000313" key="15">
    <source>
        <dbReference type="Proteomes" id="UP000070133"/>
    </source>
</evidence>
<evidence type="ECO:0000256" key="3">
    <source>
        <dbReference type="ARBA" id="ARBA00022729"/>
    </source>
</evidence>
<evidence type="ECO:0000256" key="8">
    <source>
        <dbReference type="ARBA" id="ARBA00049531"/>
    </source>
</evidence>
<evidence type="ECO:0000259" key="13">
    <source>
        <dbReference type="PROSITE" id="PS51210"/>
    </source>
</evidence>
<reference evidence="14 15" key="1">
    <citation type="submission" date="2015-07" db="EMBL/GenBank/DDBJ databases">
        <title>Comparative genomics of the Sigatoka disease complex on banana suggests a link between parallel evolutionary changes in Pseudocercospora fijiensis and Pseudocercospora eumusae and increased virulence on the banana host.</title>
        <authorList>
            <person name="Chang T.-C."/>
            <person name="Salvucci A."/>
            <person name="Crous P.W."/>
            <person name="Stergiopoulos I."/>
        </authorList>
    </citation>
    <scope>NUCLEOTIDE SEQUENCE [LARGE SCALE GENOMIC DNA]</scope>
    <source>
        <strain evidence="14 15">CBS 114824</strain>
    </source>
</reference>
<dbReference type="Gene3D" id="3.40.1090.10">
    <property type="entry name" value="Cytosolic phospholipase A2 catalytic domain"/>
    <property type="match status" value="1"/>
</dbReference>
<evidence type="ECO:0000256" key="1">
    <source>
        <dbReference type="ARBA" id="ARBA00008780"/>
    </source>
</evidence>
<comment type="similarity">
    <text evidence="1 10">Belongs to the lysophospholipase family.</text>
</comment>
<sequence>MTSDQSPESLPEPTSSTEKEETYFDARHTSTPETLVADENLIVYTSALSPPIQDGLGPRNELAEFVPLPTPNVLTPDKEDIEPYAGIEGKSSPSPIPALPLNLNNHKIAIACNWIPIIFSGGLLPIIFYFSLHYTTSLETRYILTIPLVLTAITTLFSLGSSIYVLAKPGSTCRPLGIESEKWDWTTLDYFTYNYIFGFVVVTILISVGIGLENLRIVSLPLSILMLYICAEMVIAEIGIWCGWKAPFRISSIPRGGALRPAVYVIVEDVVAVEGGMGRDWREVWGRRYDMDEGFKKFLKGMDFVWGVTDSDSERRRTLTCSGGEGVPWCAVPAERKHAKAQIGFQPTVRGRAADVISSYSRQQAERQATPVQLSETEARAILELAARAAPANQPNGYTPQTVPCPSATPAIRSAAQRSQEEIGWTETRRNATIEPMRDLLSRMNISGIDTTAYIDNYQNNATALPNIGIAISGGGYRAMLNGAGVLQAFDSRTPNATAVGQLGGLLQAATYLSGLSGGSWLVSTLYGNNWTSVADIVSQDTSSDRSGGVWQLGHTIFEGPKTGGVQLLDSIGYYSALGDAVHGKEDAGFNTTITDYWGRALSYQMINATDGGPAYTFSSIADQEWFRRGDAPLPLITIDSRMPGETIVSTNSTVFTVSPWEIGSDDPTLYAFAPLEYSGTNFSAGSPRNDDRCVVGFDNIGYVFGTSSSLFNAIITTVNGTNTTGWTSSVLQAAITSILSAIGEDEEDIASWPNPFVNYNNDTNFNNNELDLHLVDGGEDGQNIPFHPLIQPNRNVDVIFAVDSSADTNDTFPTSDSAPGWPDGISIITTYQRSLSDIGNGTAFPKIPSLNTFMNLGLNSKPTFFGCDASQLDGPAPLVVYMPNAPYVYTSNTSTFQMEYNDTERNAIILNGHNMATLGNGTVDNEWPQCVGCAILSRSLNRTNTEVPDICTQCFNRYCWNGTEDDSTPGTYNPAFKLSADDVIKVTSGAGTFSASTSLAISVAILAGFSVL</sequence>